<evidence type="ECO:0000256" key="7">
    <source>
        <dbReference type="SAM" id="Phobius"/>
    </source>
</evidence>
<reference evidence="9" key="1">
    <citation type="submission" date="2023-07" db="EMBL/GenBank/DDBJ databases">
        <title>Genomic Encyclopedia of Type Strains, Phase IV (KMG-IV): sequencing the most valuable type-strain genomes for metagenomic binning, comparative biology and taxonomic classification.</title>
        <authorList>
            <person name="Goeker M."/>
        </authorList>
    </citation>
    <scope>NUCLEOTIDE SEQUENCE</scope>
    <source>
        <strain evidence="9">DSM 24202</strain>
    </source>
</reference>
<dbReference type="EMBL" id="JAUSVL010000001">
    <property type="protein sequence ID" value="MDQ0288176.1"/>
    <property type="molecule type" value="Genomic_DNA"/>
</dbReference>
<dbReference type="NCBIfam" id="TIGR00786">
    <property type="entry name" value="dctM"/>
    <property type="match status" value="1"/>
</dbReference>
<evidence type="ECO:0000256" key="3">
    <source>
        <dbReference type="ARBA" id="ARBA00022519"/>
    </source>
</evidence>
<feature type="transmembrane region" description="Helical" evidence="7">
    <location>
        <begin position="101"/>
        <end position="130"/>
    </location>
</feature>
<feature type="transmembrane region" description="Helical" evidence="7">
    <location>
        <begin position="39"/>
        <end position="58"/>
    </location>
</feature>
<dbReference type="GO" id="GO:0005886">
    <property type="term" value="C:plasma membrane"/>
    <property type="evidence" value="ECO:0007669"/>
    <property type="project" value="UniProtKB-SubCell"/>
</dbReference>
<dbReference type="InterPro" id="IPR004681">
    <property type="entry name" value="TRAP_DctM"/>
</dbReference>
<keyword evidence="10" id="KW-1185">Reference proteome</keyword>
<name>A0AAE4AM73_9BACT</name>
<sequence length="435" mass="46347">MSLFTLGVLGIFLLLLLLMLSMPVGFALAVVGCMGFAMIIHNPVGAFHMLVSVSYETFSKYDLSVIPLFILMGQVSFHAGISRRLFDAAYRWLGRLPGGLGVATIGACAAFGAICGSGPATAATIASVALPEMRRHNYHLGMGAGLVAAGGSLGMLIPPSVVFIVYGIMTELSPATLFMAGVVPGLILTGLFAFFCLALCAFRPELGPPAEPCSWGVRFRSLLGVIETALLFLLVMGGMFIGWFTPTEAAAVGAAGSIVVALCRRALSWKTLVRSLMETIRVSTMVLIIIAGAMVFGRFLALTRLPSELANALTTLAVPAWVTLALILLFYLVAGCMVDALALVLLTIPIFFPVIKALQYDPVWFGVMVVLVVQMGVITPPVGVNVYVVSGIDRRIPLQDIFRGAWPYVVILVLMSALMLVFPDLALALPRYLAR</sequence>
<feature type="transmembrane region" description="Helical" evidence="7">
    <location>
        <begin position="279"/>
        <end position="301"/>
    </location>
</feature>
<evidence type="ECO:0000259" key="8">
    <source>
        <dbReference type="Pfam" id="PF06808"/>
    </source>
</evidence>
<proteinExistence type="predicted"/>
<dbReference type="Proteomes" id="UP001238163">
    <property type="component" value="Unassembled WGS sequence"/>
</dbReference>
<dbReference type="PANTHER" id="PTHR33362:SF5">
    <property type="entry name" value="C4-DICARBOXYLATE TRAP TRANSPORTER LARGE PERMEASE PROTEIN DCTM"/>
    <property type="match status" value="1"/>
</dbReference>
<dbReference type="GO" id="GO:0022857">
    <property type="term" value="F:transmembrane transporter activity"/>
    <property type="evidence" value="ECO:0007669"/>
    <property type="project" value="TreeGrafter"/>
</dbReference>
<accession>A0AAE4AM73</accession>
<dbReference type="InterPro" id="IPR010656">
    <property type="entry name" value="DctM"/>
</dbReference>
<gene>
    <name evidence="9" type="ORF">J3R75_000283</name>
</gene>
<feature type="transmembrane region" description="Helical" evidence="7">
    <location>
        <begin position="408"/>
        <end position="429"/>
    </location>
</feature>
<comment type="caution">
    <text evidence="9">The sequence shown here is derived from an EMBL/GenBank/DDBJ whole genome shotgun (WGS) entry which is preliminary data.</text>
</comment>
<evidence type="ECO:0000256" key="2">
    <source>
        <dbReference type="ARBA" id="ARBA00022475"/>
    </source>
</evidence>
<evidence type="ECO:0000313" key="9">
    <source>
        <dbReference type="EMBL" id="MDQ0288176.1"/>
    </source>
</evidence>
<dbReference type="PIRSF" id="PIRSF006066">
    <property type="entry name" value="HI0050"/>
    <property type="match status" value="1"/>
</dbReference>
<dbReference type="Pfam" id="PF06808">
    <property type="entry name" value="DctM"/>
    <property type="match status" value="1"/>
</dbReference>
<feature type="transmembrane region" description="Helical" evidence="7">
    <location>
        <begin position="65"/>
        <end position="81"/>
    </location>
</feature>
<keyword evidence="4 7" id="KW-0812">Transmembrane</keyword>
<dbReference type="RefSeq" id="WP_307259427.1">
    <property type="nucleotide sequence ID" value="NZ_JAUSVL010000001.1"/>
</dbReference>
<evidence type="ECO:0000256" key="5">
    <source>
        <dbReference type="ARBA" id="ARBA00022989"/>
    </source>
</evidence>
<evidence type="ECO:0000256" key="1">
    <source>
        <dbReference type="ARBA" id="ARBA00004429"/>
    </source>
</evidence>
<feature type="transmembrane region" description="Helical" evidence="7">
    <location>
        <begin position="363"/>
        <end position="388"/>
    </location>
</feature>
<feature type="transmembrane region" description="Helical" evidence="7">
    <location>
        <begin position="249"/>
        <end position="267"/>
    </location>
</feature>
<evidence type="ECO:0000256" key="6">
    <source>
        <dbReference type="ARBA" id="ARBA00023136"/>
    </source>
</evidence>
<protein>
    <submittedName>
        <fullName evidence="9">Tripartite ATP-independent transporter DctM subunit</fullName>
    </submittedName>
</protein>
<feature type="domain" description="TRAP C4-dicarboxylate transport system permease DctM subunit" evidence="8">
    <location>
        <begin position="12"/>
        <end position="424"/>
    </location>
</feature>
<feature type="transmembrane region" description="Helical" evidence="7">
    <location>
        <begin position="175"/>
        <end position="202"/>
    </location>
</feature>
<feature type="transmembrane region" description="Helical" evidence="7">
    <location>
        <begin position="142"/>
        <end position="169"/>
    </location>
</feature>
<keyword evidence="6 7" id="KW-0472">Membrane</keyword>
<keyword evidence="5 7" id="KW-1133">Transmembrane helix</keyword>
<organism evidence="9 10">
    <name type="scientific">Oligosphaera ethanolica</name>
    <dbReference type="NCBI Taxonomy" id="760260"/>
    <lineage>
        <taxon>Bacteria</taxon>
        <taxon>Pseudomonadati</taxon>
        <taxon>Lentisphaerota</taxon>
        <taxon>Oligosphaeria</taxon>
        <taxon>Oligosphaerales</taxon>
        <taxon>Oligosphaeraceae</taxon>
        <taxon>Oligosphaera</taxon>
    </lineage>
</organism>
<evidence type="ECO:0000256" key="4">
    <source>
        <dbReference type="ARBA" id="ARBA00022692"/>
    </source>
</evidence>
<comment type="subcellular location">
    <subcellularLocation>
        <location evidence="1">Cell inner membrane</location>
        <topology evidence="1">Multi-pass membrane protein</topology>
    </subcellularLocation>
</comment>
<feature type="transmembrane region" description="Helical" evidence="7">
    <location>
        <begin position="321"/>
        <end position="351"/>
    </location>
</feature>
<evidence type="ECO:0000313" key="10">
    <source>
        <dbReference type="Proteomes" id="UP001238163"/>
    </source>
</evidence>
<keyword evidence="2" id="KW-1003">Cell membrane</keyword>
<feature type="transmembrane region" description="Helical" evidence="7">
    <location>
        <begin position="222"/>
        <end position="243"/>
    </location>
</feature>
<dbReference type="AlphaFoldDB" id="A0AAE4AM73"/>
<keyword evidence="3" id="KW-0997">Cell inner membrane</keyword>
<dbReference type="PANTHER" id="PTHR33362">
    <property type="entry name" value="SIALIC ACID TRAP TRANSPORTER PERMEASE PROTEIN SIAT-RELATED"/>
    <property type="match status" value="1"/>
</dbReference>